<dbReference type="AlphaFoldDB" id="A0A8H6Y6S3"/>
<dbReference type="SUPFAM" id="SSF50370">
    <property type="entry name" value="Ricin B-like lectins"/>
    <property type="match status" value="2"/>
</dbReference>
<dbReference type="InterPro" id="IPR035992">
    <property type="entry name" value="Ricin_B-like_lectins"/>
</dbReference>
<feature type="domain" description="Ricin B lectin" evidence="2">
    <location>
        <begin position="178"/>
        <end position="316"/>
    </location>
</feature>
<dbReference type="Proteomes" id="UP000620124">
    <property type="component" value="Unassembled WGS sequence"/>
</dbReference>
<accession>A0A8H6Y6S3</accession>
<evidence type="ECO:0000313" key="4">
    <source>
        <dbReference type="Proteomes" id="UP000620124"/>
    </source>
</evidence>
<proteinExistence type="predicted"/>
<keyword evidence="1" id="KW-0732">Signal</keyword>
<dbReference type="InterPro" id="IPR000772">
    <property type="entry name" value="Ricin_B_lectin"/>
</dbReference>
<protein>
    <recommendedName>
        <fullName evidence="2">Ricin B lectin domain-containing protein</fullName>
    </recommendedName>
</protein>
<feature type="domain" description="Ricin B lectin" evidence="2">
    <location>
        <begin position="25"/>
        <end position="160"/>
    </location>
</feature>
<dbReference type="Pfam" id="PF00652">
    <property type="entry name" value="Ricin_B_lectin"/>
    <property type="match status" value="1"/>
</dbReference>
<feature type="chain" id="PRO_5034906161" description="Ricin B lectin domain-containing protein" evidence="1">
    <location>
        <begin position="19"/>
        <end position="318"/>
    </location>
</feature>
<reference evidence="3" key="1">
    <citation type="submission" date="2020-05" db="EMBL/GenBank/DDBJ databases">
        <title>Mycena genomes resolve the evolution of fungal bioluminescence.</title>
        <authorList>
            <person name="Tsai I.J."/>
        </authorList>
    </citation>
    <scope>NUCLEOTIDE SEQUENCE</scope>
    <source>
        <strain evidence="3">CCC161011</strain>
    </source>
</reference>
<gene>
    <name evidence="3" type="ORF">MVEN_01117600</name>
</gene>
<dbReference type="PROSITE" id="PS50231">
    <property type="entry name" value="RICIN_B_LECTIN"/>
    <property type="match status" value="2"/>
</dbReference>
<keyword evidence="4" id="KW-1185">Reference proteome</keyword>
<evidence type="ECO:0000313" key="3">
    <source>
        <dbReference type="EMBL" id="KAF7354293.1"/>
    </source>
</evidence>
<dbReference type="Gene3D" id="2.80.10.50">
    <property type="match status" value="2"/>
</dbReference>
<dbReference type="CDD" id="cd00161">
    <property type="entry name" value="beta-trefoil_Ricin-like"/>
    <property type="match status" value="2"/>
</dbReference>
<evidence type="ECO:0000259" key="2">
    <source>
        <dbReference type="SMART" id="SM00458"/>
    </source>
</evidence>
<dbReference type="EMBL" id="JACAZI010000008">
    <property type="protein sequence ID" value="KAF7354293.1"/>
    <property type="molecule type" value="Genomic_DNA"/>
</dbReference>
<evidence type="ECO:0000256" key="1">
    <source>
        <dbReference type="SAM" id="SignalP"/>
    </source>
</evidence>
<comment type="caution">
    <text evidence="3">The sequence shown here is derived from an EMBL/GenBank/DDBJ whole genome shotgun (WGS) entry which is preliminary data.</text>
</comment>
<dbReference type="SMART" id="SM00458">
    <property type="entry name" value="RICIN"/>
    <property type="match status" value="2"/>
</dbReference>
<dbReference type="OrthoDB" id="6770063at2759"/>
<organism evidence="3 4">
    <name type="scientific">Mycena venus</name>
    <dbReference type="NCBI Taxonomy" id="2733690"/>
    <lineage>
        <taxon>Eukaryota</taxon>
        <taxon>Fungi</taxon>
        <taxon>Dikarya</taxon>
        <taxon>Basidiomycota</taxon>
        <taxon>Agaricomycotina</taxon>
        <taxon>Agaricomycetes</taxon>
        <taxon>Agaricomycetidae</taxon>
        <taxon>Agaricales</taxon>
        <taxon>Marasmiineae</taxon>
        <taxon>Mycenaceae</taxon>
        <taxon>Mycena</taxon>
    </lineage>
</organism>
<sequence>MFSSTFIALVAFALSASASQIQSTNPAFSRAGIQGCIAAAENVDGEPLIIHNCDTEDIPNQDWDVSFFDKRNAGPQQIKVFGNKCIDVTGGVNADGTKLQIWTCVDGNKNQLWTSVTDGTFQWSGTNKCIDLTDGKITDGNVLQIYTCNNQNANQKWVGAPLSTGVTGSAQAVHVVGGDSSAKAGGPFCLTAASDTDGAAVTLSVCLDAVPNGNITWTLPVAPLTGQIKTFNNKCLDVPNGSTANGVKLQIWTCTAGNTNQLFQVHASSNGASQIEWSGKGKCMDLTDGKSVSGNPIQLWDCAVPDNNLNQDWTRATL</sequence>
<feature type="signal peptide" evidence="1">
    <location>
        <begin position="1"/>
        <end position="18"/>
    </location>
</feature>
<name>A0A8H6Y6S3_9AGAR</name>
<dbReference type="Pfam" id="PF14200">
    <property type="entry name" value="RicinB_lectin_2"/>
    <property type="match status" value="1"/>
</dbReference>